<keyword evidence="1" id="KW-0175">Coiled coil</keyword>
<comment type="caution">
    <text evidence="2">The sequence shown here is derived from an EMBL/GenBank/DDBJ whole genome shotgun (WGS) entry which is preliminary data.</text>
</comment>
<sequence>AAIIEVDFDIGPVPIIISPVPIPSNAYAEVQDARGAIERLYGLYSFGAGDPGAAPQVYRMGLLLDEHQGILIGSQLADFYESLNLLAKVTIQFIQNTYTEKKAFRLFQPNNKPKDVQLNQPVYDSYSNELIGKINDVTLGKYDTIAVAGSTLPSQRWMEREYMMNLAEKGFGDEEMVLRNSDIKDVEDILARKSMVNQLGQALEQAKAEIKDLEGDKQRSDAEIIHLRQSVEVGKFKGRLKEDEIRAHQSTLLFTERLNDILKNIRAQA</sequence>
<dbReference type="Pfam" id="PF16510">
    <property type="entry name" value="P22_portal"/>
    <property type="match status" value="1"/>
</dbReference>
<dbReference type="AlphaFoldDB" id="A0A0F9GF10"/>
<organism evidence="2">
    <name type="scientific">marine sediment metagenome</name>
    <dbReference type="NCBI Taxonomy" id="412755"/>
    <lineage>
        <taxon>unclassified sequences</taxon>
        <taxon>metagenomes</taxon>
        <taxon>ecological metagenomes</taxon>
    </lineage>
</organism>
<evidence type="ECO:0000313" key="2">
    <source>
        <dbReference type="EMBL" id="KKL97419.1"/>
    </source>
</evidence>
<dbReference type="InterPro" id="IPR032427">
    <property type="entry name" value="P22_portal"/>
</dbReference>
<feature type="coiled-coil region" evidence="1">
    <location>
        <begin position="196"/>
        <end position="223"/>
    </location>
</feature>
<evidence type="ECO:0000256" key="1">
    <source>
        <dbReference type="SAM" id="Coils"/>
    </source>
</evidence>
<proteinExistence type="predicted"/>
<gene>
    <name evidence="2" type="ORF">LCGC14_1834690</name>
</gene>
<feature type="non-terminal residue" evidence="2">
    <location>
        <position position="1"/>
    </location>
</feature>
<name>A0A0F9GF10_9ZZZZ</name>
<accession>A0A0F9GF10</accession>
<protein>
    <submittedName>
        <fullName evidence="2">Uncharacterized protein</fullName>
    </submittedName>
</protein>
<reference evidence="2" key="1">
    <citation type="journal article" date="2015" name="Nature">
        <title>Complex archaea that bridge the gap between prokaryotes and eukaryotes.</title>
        <authorList>
            <person name="Spang A."/>
            <person name="Saw J.H."/>
            <person name="Jorgensen S.L."/>
            <person name="Zaremba-Niedzwiedzka K."/>
            <person name="Martijn J."/>
            <person name="Lind A.E."/>
            <person name="van Eijk R."/>
            <person name="Schleper C."/>
            <person name="Guy L."/>
            <person name="Ettema T.J."/>
        </authorList>
    </citation>
    <scope>NUCLEOTIDE SEQUENCE</scope>
</reference>
<dbReference type="EMBL" id="LAZR01018172">
    <property type="protein sequence ID" value="KKL97419.1"/>
    <property type="molecule type" value="Genomic_DNA"/>
</dbReference>